<dbReference type="PANTHER" id="PTHR37984:SF5">
    <property type="entry name" value="PROTEIN NYNRIN-LIKE"/>
    <property type="match status" value="1"/>
</dbReference>
<feature type="domain" description="Reverse transcriptase" evidence="2">
    <location>
        <begin position="1"/>
        <end position="58"/>
    </location>
</feature>
<evidence type="ECO:0000259" key="2">
    <source>
        <dbReference type="PROSITE" id="PS50878"/>
    </source>
</evidence>
<protein>
    <recommendedName>
        <fullName evidence="2">Reverse transcriptase domain-containing protein</fullName>
    </recommendedName>
</protein>
<dbReference type="Pfam" id="PF17919">
    <property type="entry name" value="RT_RNaseH_2"/>
    <property type="match status" value="1"/>
</dbReference>
<dbReference type="InterPro" id="IPR041577">
    <property type="entry name" value="RT_RNaseH_2"/>
</dbReference>
<dbReference type="GO" id="GO:0003824">
    <property type="term" value="F:catalytic activity"/>
    <property type="evidence" value="ECO:0007669"/>
    <property type="project" value="UniProtKB-KW"/>
</dbReference>
<dbReference type="InParanoid" id="A0A1X7TX34"/>
<dbReference type="InterPro" id="IPR050951">
    <property type="entry name" value="Retrovirus_Pol_polyprotein"/>
</dbReference>
<organism evidence="3">
    <name type="scientific">Amphimedon queenslandica</name>
    <name type="common">Sponge</name>
    <dbReference type="NCBI Taxonomy" id="400682"/>
    <lineage>
        <taxon>Eukaryota</taxon>
        <taxon>Metazoa</taxon>
        <taxon>Porifera</taxon>
        <taxon>Demospongiae</taxon>
        <taxon>Heteroscleromorpha</taxon>
        <taxon>Haplosclerida</taxon>
        <taxon>Niphatidae</taxon>
        <taxon>Amphimedon</taxon>
    </lineage>
</organism>
<evidence type="ECO:0000256" key="1">
    <source>
        <dbReference type="ARBA" id="ARBA00023268"/>
    </source>
</evidence>
<accession>A0A1X7TX34</accession>
<dbReference type="InterPro" id="IPR000477">
    <property type="entry name" value="RT_dom"/>
</dbReference>
<keyword evidence="1" id="KW-0511">Multifunctional enzyme</keyword>
<name>A0A1X7TX34_AMPQE</name>
<dbReference type="STRING" id="400682.A0A1X7TX34"/>
<dbReference type="EnsemblMetazoa" id="Aqu2.1.19609_001">
    <property type="protein sequence ID" value="Aqu2.1.19609_001"/>
    <property type="gene ID" value="Aqu2.1.19609"/>
</dbReference>
<dbReference type="AlphaFoldDB" id="A0A1X7TX34"/>
<reference evidence="3" key="1">
    <citation type="submission" date="2017-05" db="UniProtKB">
        <authorList>
            <consortium name="EnsemblMetazoa"/>
        </authorList>
    </citation>
    <scope>IDENTIFICATION</scope>
</reference>
<dbReference type="Pfam" id="PF00078">
    <property type="entry name" value="RVT_1"/>
    <property type="match status" value="1"/>
</dbReference>
<dbReference type="PANTHER" id="PTHR37984">
    <property type="entry name" value="PROTEIN CBG26694"/>
    <property type="match status" value="1"/>
</dbReference>
<dbReference type="SUPFAM" id="SSF56672">
    <property type="entry name" value="DNA/RNA polymerases"/>
    <property type="match status" value="1"/>
</dbReference>
<dbReference type="InterPro" id="IPR043502">
    <property type="entry name" value="DNA/RNA_pol_sf"/>
</dbReference>
<evidence type="ECO:0000313" key="3">
    <source>
        <dbReference type="EnsemblMetazoa" id="Aqu2.1.19609_001"/>
    </source>
</evidence>
<dbReference type="Gene3D" id="3.30.70.270">
    <property type="match status" value="1"/>
</dbReference>
<proteinExistence type="predicted"/>
<dbReference type="PROSITE" id="PS50878">
    <property type="entry name" value="RT_POL"/>
    <property type="match status" value="1"/>
</dbReference>
<dbReference type="InterPro" id="IPR043128">
    <property type="entry name" value="Rev_trsase/Diguanyl_cyclase"/>
</dbReference>
<sequence length="224" mass="25413">MHFVYTYIDDVLIASSDPEEHKEHLHSVLECFSKHGIVINPNKCAFGVSQITFLGHLVDQHGVRQLPEKVEALRAFILLTTLSKKYKKREIHWTIAAFNNIKEALAQARLLSHPKTTLSLATDASDVAVGAVLQQWIDDTWQPLAYFSRPLKPPEKNYKGWQFYVLTDHKHLTHLHSFHSNQHSPQLFTSDIRHVKGSANSAADALSRANINSFSTNTPPRVNF</sequence>